<gene>
    <name evidence="10" type="ORF">ENN94_02530</name>
</gene>
<comment type="subcellular location">
    <subcellularLocation>
        <location evidence="1">Periplasm</location>
    </subcellularLocation>
</comment>
<keyword evidence="4" id="KW-0574">Periplasm</keyword>
<dbReference type="InterPro" id="IPR012336">
    <property type="entry name" value="Thioredoxin-like_fold"/>
</dbReference>
<feature type="signal peptide" evidence="7">
    <location>
        <begin position="1"/>
        <end position="36"/>
    </location>
</feature>
<evidence type="ECO:0000256" key="2">
    <source>
        <dbReference type="ARBA" id="ARBA00009813"/>
    </source>
</evidence>
<dbReference type="AlphaFoldDB" id="A0A831LT01"/>
<dbReference type="InterPro" id="IPR036249">
    <property type="entry name" value="Thioredoxin-like_sf"/>
</dbReference>
<evidence type="ECO:0000313" key="10">
    <source>
        <dbReference type="EMBL" id="HDR46555.1"/>
    </source>
</evidence>
<sequence length="229" mass="25609">MLNSCKIKNLRSHRMKSLLVLIFTFVLLTPVTAVMAAEDGNNDLAEALKSLNATFPTMPVESIHATPIDGVFEVVTPDRVVYFAPEAQLLFLGELFDPKGRSLTRERQAQAMEQRIEGIDLGKALKIGTGKNTVIEVTDPDCPFCRKGSEFLSQRDDVTRYIFFLPLKMHPEADEKVRFILSADNPADAYEDVMAGRYDDQPLPEFRDSGRLGEHLQVVQKLGVRGTPK</sequence>
<evidence type="ECO:0000259" key="9">
    <source>
        <dbReference type="Pfam" id="PF13098"/>
    </source>
</evidence>
<name>A0A831LT01_9BACT</name>
<dbReference type="GO" id="GO:0042597">
    <property type="term" value="C:periplasmic space"/>
    <property type="evidence" value="ECO:0007669"/>
    <property type="project" value="UniProtKB-SubCell"/>
</dbReference>
<dbReference type="Pfam" id="PF13098">
    <property type="entry name" value="Thioredoxin_2"/>
    <property type="match status" value="1"/>
</dbReference>
<protein>
    <submittedName>
        <fullName evidence="10">DsbC family protein</fullName>
    </submittedName>
</protein>
<evidence type="ECO:0000256" key="4">
    <source>
        <dbReference type="ARBA" id="ARBA00022764"/>
    </source>
</evidence>
<dbReference type="PANTHER" id="PTHR35272:SF3">
    <property type="entry name" value="THIOL:DISULFIDE INTERCHANGE PROTEIN DSBC"/>
    <property type="match status" value="1"/>
</dbReference>
<feature type="non-terminal residue" evidence="10">
    <location>
        <position position="229"/>
    </location>
</feature>
<dbReference type="CDD" id="cd03020">
    <property type="entry name" value="DsbA_DsbC_DsbG"/>
    <property type="match status" value="1"/>
</dbReference>
<dbReference type="SUPFAM" id="SSF54423">
    <property type="entry name" value="DsbC/DsbG N-terminal domain-like"/>
    <property type="match status" value="1"/>
</dbReference>
<evidence type="ECO:0000256" key="6">
    <source>
        <dbReference type="ARBA" id="ARBA00023284"/>
    </source>
</evidence>
<accession>A0A831LT01</accession>
<comment type="similarity">
    <text evidence="2">Belongs to the thioredoxin family. DsbC subfamily.</text>
</comment>
<dbReference type="InterPro" id="IPR018950">
    <property type="entry name" value="DiS-bond_isomerase_DsbC/G_N"/>
</dbReference>
<dbReference type="Proteomes" id="UP000886162">
    <property type="component" value="Unassembled WGS sequence"/>
</dbReference>
<evidence type="ECO:0000256" key="3">
    <source>
        <dbReference type="ARBA" id="ARBA00022729"/>
    </source>
</evidence>
<keyword evidence="6" id="KW-0676">Redox-active center</keyword>
<feature type="domain" description="Thioredoxin-like fold" evidence="9">
    <location>
        <begin position="128"/>
        <end position="228"/>
    </location>
</feature>
<dbReference type="Pfam" id="PF10411">
    <property type="entry name" value="DsbC_N"/>
    <property type="match status" value="1"/>
</dbReference>
<evidence type="ECO:0000256" key="5">
    <source>
        <dbReference type="ARBA" id="ARBA00023157"/>
    </source>
</evidence>
<dbReference type="SUPFAM" id="SSF52833">
    <property type="entry name" value="Thioredoxin-like"/>
    <property type="match status" value="1"/>
</dbReference>
<evidence type="ECO:0000259" key="8">
    <source>
        <dbReference type="Pfam" id="PF10411"/>
    </source>
</evidence>
<dbReference type="InterPro" id="IPR051470">
    <property type="entry name" value="Thiol:disulfide_interchange"/>
</dbReference>
<dbReference type="Gene3D" id="3.40.30.10">
    <property type="entry name" value="Glutaredoxin"/>
    <property type="match status" value="1"/>
</dbReference>
<keyword evidence="5" id="KW-1015">Disulfide bond</keyword>
<comment type="caution">
    <text evidence="10">The sequence shown here is derived from an EMBL/GenBank/DDBJ whole genome shotgun (WGS) entry which is preliminary data.</text>
</comment>
<dbReference type="PANTHER" id="PTHR35272">
    <property type="entry name" value="THIOL:DISULFIDE INTERCHANGE PROTEIN DSBC-RELATED"/>
    <property type="match status" value="1"/>
</dbReference>
<dbReference type="Gene3D" id="3.10.450.70">
    <property type="entry name" value="Disulphide bond isomerase, DsbC/G, N-terminal"/>
    <property type="match status" value="1"/>
</dbReference>
<dbReference type="InterPro" id="IPR009094">
    <property type="entry name" value="DiS-bond_isomerase_DsbC/G_N_sf"/>
</dbReference>
<dbReference type="EMBL" id="DSDO01000170">
    <property type="protein sequence ID" value="HDR46555.1"/>
    <property type="molecule type" value="Genomic_DNA"/>
</dbReference>
<proteinExistence type="inferred from homology"/>
<dbReference type="InterPro" id="IPR033954">
    <property type="entry name" value="DiS-bond_Isoase_DsbC/G"/>
</dbReference>
<keyword evidence="3 7" id="KW-0732">Signal</keyword>
<feature type="domain" description="Disulphide bond isomerase DsbC/G N-terminal" evidence="8">
    <location>
        <begin position="43"/>
        <end position="104"/>
    </location>
</feature>
<evidence type="ECO:0000256" key="7">
    <source>
        <dbReference type="SAM" id="SignalP"/>
    </source>
</evidence>
<organism evidence="10">
    <name type="scientific">Geoalkalibacter subterraneus</name>
    <dbReference type="NCBI Taxonomy" id="483547"/>
    <lineage>
        <taxon>Bacteria</taxon>
        <taxon>Pseudomonadati</taxon>
        <taxon>Thermodesulfobacteriota</taxon>
        <taxon>Desulfuromonadia</taxon>
        <taxon>Desulfuromonadales</taxon>
        <taxon>Geoalkalibacteraceae</taxon>
        <taxon>Geoalkalibacter</taxon>
    </lineage>
</organism>
<reference evidence="10" key="1">
    <citation type="journal article" date="2020" name="mSystems">
        <title>Genome- and Community-Level Interaction Insights into Carbon Utilization and Element Cycling Functions of Hydrothermarchaeota in Hydrothermal Sediment.</title>
        <authorList>
            <person name="Zhou Z."/>
            <person name="Liu Y."/>
            <person name="Xu W."/>
            <person name="Pan J."/>
            <person name="Luo Z.H."/>
            <person name="Li M."/>
        </authorList>
    </citation>
    <scope>NUCLEOTIDE SEQUENCE [LARGE SCALE GENOMIC DNA]</scope>
    <source>
        <strain evidence="10">SpSt-1220</strain>
    </source>
</reference>
<evidence type="ECO:0000256" key="1">
    <source>
        <dbReference type="ARBA" id="ARBA00004418"/>
    </source>
</evidence>
<feature type="chain" id="PRO_5039952424" evidence="7">
    <location>
        <begin position="37"/>
        <end position="229"/>
    </location>
</feature>